<evidence type="ECO:0000259" key="3">
    <source>
        <dbReference type="Pfam" id="PF20769"/>
    </source>
</evidence>
<dbReference type="Pfam" id="PF20769">
    <property type="entry name" value="YPEB_N"/>
    <property type="match status" value="1"/>
</dbReference>
<dbReference type="InterPro" id="IPR014239">
    <property type="entry name" value="YpeB_PepSY1-2"/>
</dbReference>
<dbReference type="RefSeq" id="WP_105367555.1">
    <property type="nucleotide sequence ID" value="NZ_NEMB01000003.1"/>
</dbReference>
<name>A0A2S8R7K6_9FIRM</name>
<feature type="domain" description="Sporulation protein YpeB PepSY1 and PepSY2" evidence="2">
    <location>
        <begin position="194"/>
        <end position="387"/>
    </location>
</feature>
<dbReference type="Pfam" id="PF14620">
    <property type="entry name" value="YPEB_PepSY1-2"/>
    <property type="match status" value="1"/>
</dbReference>
<keyword evidence="1" id="KW-0812">Transmembrane</keyword>
<organism evidence="4 5">
    <name type="scientific">Acetivibrio saccincola</name>
    <dbReference type="NCBI Taxonomy" id="1677857"/>
    <lineage>
        <taxon>Bacteria</taxon>
        <taxon>Bacillati</taxon>
        <taxon>Bacillota</taxon>
        <taxon>Clostridia</taxon>
        <taxon>Eubacteriales</taxon>
        <taxon>Oscillospiraceae</taxon>
        <taxon>Acetivibrio</taxon>
    </lineage>
</organism>
<dbReference type="AlphaFoldDB" id="A0A2S8R7K6"/>
<dbReference type="NCBIfam" id="TIGR02889">
    <property type="entry name" value="spore_YpeB"/>
    <property type="match status" value="1"/>
</dbReference>
<evidence type="ECO:0000313" key="5">
    <source>
        <dbReference type="Proteomes" id="UP000239720"/>
    </source>
</evidence>
<dbReference type="InterPro" id="IPR048402">
    <property type="entry name" value="YpeB_N"/>
</dbReference>
<feature type="transmembrane region" description="Helical" evidence="1">
    <location>
        <begin position="20"/>
        <end position="38"/>
    </location>
</feature>
<accession>A0A2S8R7K6</accession>
<reference evidence="4 5" key="1">
    <citation type="journal article" date="2018" name="Syst. Appl. Microbiol.">
        <title>Characterization and high-quality draft genome sequence of Herbivorax saccincola A7, an anaerobic, alkaliphilic, thermophilic, cellulolytic, and xylanolytic bacterium.</title>
        <authorList>
            <person name="Aikawa S."/>
            <person name="Baramee S."/>
            <person name="Sermsathanaswadi J."/>
            <person name="Thianheng P."/>
            <person name="Tachaapaikoon C."/>
            <person name="Shikata A."/>
            <person name="Waeonukul R."/>
            <person name="Pason P."/>
            <person name="Ratanakhanokchai K."/>
            <person name="Kosugi A."/>
        </authorList>
    </citation>
    <scope>NUCLEOTIDE SEQUENCE [LARGE SCALE GENOMIC DNA]</scope>
    <source>
        <strain evidence="4 5">A7</strain>
    </source>
</reference>
<dbReference type="Proteomes" id="UP000239720">
    <property type="component" value="Unassembled WGS sequence"/>
</dbReference>
<evidence type="ECO:0000313" key="4">
    <source>
        <dbReference type="EMBL" id="PQQ65779.1"/>
    </source>
</evidence>
<sequence length="463" mass="52722">MSIRGKLKDFKNRLSDRKMYTITIVALALVAAWGMYQYRNAANLRQELDNQYNRAFYEMVGYVDNVQALLIKSLITSTPNATATTMQEAWRQANLAQANLGQLPVSQHALANTAKFLAQVGDLAYSINHKNMEGKNLDEKEYKMIEQLHGYAESLNKSLNDLQSQISSGRIKWGELREKGTPLFKRTSSEMPKEQFENIDKTFVDYPTLIYDGPFSDHLTKIEPKGLTGEDLNQDEAKEYVIKFFGKDKVERVDTVGKNDNSDIKTYTYNVVFKDGSEDDIATVDVTQKGGHVLWMLRNRDTGQETVDIDKAKELGKKFLEERGYKGMVDTYYLKEDGTATINYAYQQEGVTIYPDLIKVKIALDNGEIVGFESKGYLYAHIERNIPEPKITEEEARSMIGDRMEIVSSGLAIIPTDYKTELFTYEFKGKLNDRDFIVYINAETGKEEKILMIVDTPNGILTM</sequence>
<feature type="domain" description="Sporulation protein YpeB N-terminal" evidence="3">
    <location>
        <begin position="42"/>
        <end position="175"/>
    </location>
</feature>
<dbReference type="EMBL" id="NEMB01000003">
    <property type="protein sequence ID" value="PQQ65779.1"/>
    <property type="molecule type" value="Genomic_DNA"/>
</dbReference>
<evidence type="ECO:0000256" key="1">
    <source>
        <dbReference type="SAM" id="Phobius"/>
    </source>
</evidence>
<gene>
    <name evidence="4" type="ORF">B9R14_02675</name>
</gene>
<dbReference type="GO" id="GO:0009847">
    <property type="term" value="P:spore germination"/>
    <property type="evidence" value="ECO:0007669"/>
    <property type="project" value="InterPro"/>
</dbReference>
<proteinExistence type="predicted"/>
<keyword evidence="1" id="KW-1133">Transmembrane helix</keyword>
<dbReference type="OrthoDB" id="2372097at2"/>
<protein>
    <submittedName>
        <fullName evidence="4">Germination protein YpeB</fullName>
    </submittedName>
</protein>
<comment type="caution">
    <text evidence="4">The sequence shown here is derived from an EMBL/GenBank/DDBJ whole genome shotgun (WGS) entry which is preliminary data.</text>
</comment>
<keyword evidence="1" id="KW-0472">Membrane</keyword>
<evidence type="ECO:0000259" key="2">
    <source>
        <dbReference type="Pfam" id="PF14620"/>
    </source>
</evidence>